<comment type="caution">
    <text evidence="2">The sequence shown here is derived from an EMBL/GenBank/DDBJ whole genome shotgun (WGS) entry which is preliminary data.</text>
</comment>
<feature type="compositionally biased region" description="Polar residues" evidence="1">
    <location>
        <begin position="142"/>
        <end position="165"/>
    </location>
</feature>
<keyword evidence="3" id="KW-1185">Reference proteome</keyword>
<feature type="compositionally biased region" description="Polar residues" evidence="1">
    <location>
        <begin position="122"/>
        <end position="133"/>
    </location>
</feature>
<gene>
    <name evidence="2" type="ORF">NE237_005649</name>
</gene>
<evidence type="ECO:0000313" key="2">
    <source>
        <dbReference type="EMBL" id="KAJ4972475.1"/>
    </source>
</evidence>
<accession>A0A9Q0QUE7</accession>
<name>A0A9Q0QUE7_9MAGN</name>
<feature type="compositionally biased region" description="Polar residues" evidence="1">
    <location>
        <begin position="174"/>
        <end position="189"/>
    </location>
</feature>
<feature type="region of interest" description="Disordered" evidence="1">
    <location>
        <begin position="122"/>
        <end position="226"/>
    </location>
</feature>
<evidence type="ECO:0000313" key="3">
    <source>
        <dbReference type="Proteomes" id="UP001141806"/>
    </source>
</evidence>
<feature type="compositionally biased region" description="Polar residues" evidence="1">
    <location>
        <begin position="200"/>
        <end position="226"/>
    </location>
</feature>
<dbReference type="EMBL" id="JAMYWD010000004">
    <property type="protein sequence ID" value="KAJ4972475.1"/>
    <property type="molecule type" value="Genomic_DNA"/>
</dbReference>
<dbReference type="Proteomes" id="UP001141806">
    <property type="component" value="Unassembled WGS sequence"/>
</dbReference>
<sequence length="273" mass="29591">MERTEGCMSEKNECKAKTDNTRALDCRVVEGGPQMRTRVKKKKGRVRKKALVLLDPVIKNGLVHNQSCYGDPLDPKPIDLGHQILNPISQPIIPNPISSSPSFFALFADPLVEACGSRLQSKPSVPNLLQSHPSEPLEGSPSPMQICTKSPNSLNPSAKVQSKCTASHPMKSPGKTSSVCQSPRSSKPSGSIFRPGFLISQKNRISPSVDSQSDNPSPSILDSPCSSNAPLAIIHPTYSSMEVEYKTNGESWYADSEVSDQCCDSYGELHDLN</sequence>
<reference evidence="2" key="1">
    <citation type="journal article" date="2023" name="Plant J.">
        <title>The genome of the king protea, Protea cynaroides.</title>
        <authorList>
            <person name="Chang J."/>
            <person name="Duong T.A."/>
            <person name="Schoeman C."/>
            <person name="Ma X."/>
            <person name="Roodt D."/>
            <person name="Barker N."/>
            <person name="Li Z."/>
            <person name="Van de Peer Y."/>
            <person name="Mizrachi E."/>
        </authorList>
    </citation>
    <scope>NUCLEOTIDE SEQUENCE</scope>
    <source>
        <tissue evidence="2">Young leaves</tissue>
    </source>
</reference>
<organism evidence="2 3">
    <name type="scientific">Protea cynaroides</name>
    <dbReference type="NCBI Taxonomy" id="273540"/>
    <lineage>
        <taxon>Eukaryota</taxon>
        <taxon>Viridiplantae</taxon>
        <taxon>Streptophyta</taxon>
        <taxon>Embryophyta</taxon>
        <taxon>Tracheophyta</taxon>
        <taxon>Spermatophyta</taxon>
        <taxon>Magnoliopsida</taxon>
        <taxon>Proteales</taxon>
        <taxon>Proteaceae</taxon>
        <taxon>Protea</taxon>
    </lineage>
</organism>
<evidence type="ECO:0000256" key="1">
    <source>
        <dbReference type="SAM" id="MobiDB-lite"/>
    </source>
</evidence>
<proteinExistence type="predicted"/>
<protein>
    <submittedName>
        <fullName evidence="2">Uncharacterized protein</fullName>
    </submittedName>
</protein>
<dbReference type="AlphaFoldDB" id="A0A9Q0QUE7"/>